<dbReference type="RefSeq" id="WP_386755733.1">
    <property type="nucleotide sequence ID" value="NZ_JBHSNM010000006.1"/>
</dbReference>
<keyword evidence="2" id="KW-1185">Reference proteome</keyword>
<evidence type="ECO:0000313" key="2">
    <source>
        <dbReference type="Proteomes" id="UP001596036"/>
    </source>
</evidence>
<name>A0ABW0SPZ8_9GAMM</name>
<gene>
    <name evidence="1" type="ORF">ACFPN1_13880</name>
</gene>
<reference evidence="2" key="1">
    <citation type="journal article" date="2019" name="Int. J. Syst. Evol. Microbiol.">
        <title>The Global Catalogue of Microorganisms (GCM) 10K type strain sequencing project: providing services to taxonomists for standard genome sequencing and annotation.</title>
        <authorList>
            <consortium name="The Broad Institute Genomics Platform"/>
            <consortium name="The Broad Institute Genome Sequencing Center for Infectious Disease"/>
            <person name="Wu L."/>
            <person name="Ma J."/>
        </authorList>
    </citation>
    <scope>NUCLEOTIDE SEQUENCE [LARGE SCALE GENOMIC DNA]</scope>
    <source>
        <strain evidence="2">KACC 11407</strain>
    </source>
</reference>
<dbReference type="InterPro" id="IPR046249">
    <property type="entry name" value="DUF6282"/>
</dbReference>
<sequence>MPSDFVAHWQERLRFVDVHYHANPDTYTRRYHALQAGQEYRALGGGVLLKSHLGCTAAVAATAQAMDLPVFGSVVLNRIGGGLDLRPIQQSLCYYGSAPFCGRLLVELPTIVTTGHRSKLQRAYANAAVERYALQPCDLGDTDGVLPASVERLVEFCRDEQVVLTSGHATRAQVEALVELCLRKGGVRLLLNQPANPMTGMDAAALKALGAHDWLYVEQTALTLLLGYQTFEDFAQVLGSVHNVVYSSDLGQPSQPTPGEWRAQSLQWFEQMGLPAARIREVSLTHALRMLSP</sequence>
<proteinExistence type="predicted"/>
<dbReference type="PIRSF" id="PIRSF021898">
    <property type="entry name" value="UCP021898"/>
    <property type="match status" value="1"/>
</dbReference>
<dbReference type="InterPro" id="IPR016797">
    <property type="entry name" value="UCP021898"/>
</dbReference>
<protein>
    <submittedName>
        <fullName evidence="1">DUF6282 family protein</fullName>
    </submittedName>
</protein>
<dbReference type="EMBL" id="JBHSNM010000006">
    <property type="protein sequence ID" value="MFC5571150.1"/>
    <property type="molecule type" value="Genomic_DNA"/>
</dbReference>
<organism evidence="1 2">
    <name type="scientific">Lysobacter yangpyeongensis</name>
    <dbReference type="NCBI Taxonomy" id="346182"/>
    <lineage>
        <taxon>Bacteria</taxon>
        <taxon>Pseudomonadati</taxon>
        <taxon>Pseudomonadota</taxon>
        <taxon>Gammaproteobacteria</taxon>
        <taxon>Lysobacterales</taxon>
        <taxon>Lysobacteraceae</taxon>
        <taxon>Lysobacter</taxon>
    </lineage>
</organism>
<dbReference type="Pfam" id="PF19799">
    <property type="entry name" value="DUF6282"/>
    <property type="match status" value="1"/>
</dbReference>
<evidence type="ECO:0000313" key="1">
    <source>
        <dbReference type="EMBL" id="MFC5571150.1"/>
    </source>
</evidence>
<dbReference type="SUPFAM" id="SSF51556">
    <property type="entry name" value="Metallo-dependent hydrolases"/>
    <property type="match status" value="1"/>
</dbReference>
<dbReference type="InterPro" id="IPR032466">
    <property type="entry name" value="Metal_Hydrolase"/>
</dbReference>
<comment type="caution">
    <text evidence="1">The sequence shown here is derived from an EMBL/GenBank/DDBJ whole genome shotgun (WGS) entry which is preliminary data.</text>
</comment>
<accession>A0ABW0SPZ8</accession>
<dbReference type="Proteomes" id="UP001596036">
    <property type="component" value="Unassembled WGS sequence"/>
</dbReference>